<dbReference type="PROSITE" id="PS51732">
    <property type="entry name" value="ASN_GLN_ASE_3"/>
    <property type="match status" value="1"/>
</dbReference>
<sequence>MSRLPLGSSNAVLSSDRDAGNVENGNKGKGLVGGLDGEKPEGRVLVLYTGGTIGMMRNELGALVPVANAFVKNLRRYPQLYDREYAEKRFGAMGPLVLPMSAIDNRRVVYSVLEYSKLNDSSNMNMTDWIRIANDIK</sequence>
<feature type="active site" evidence="1">
    <location>
        <position position="52"/>
    </location>
</feature>
<evidence type="ECO:0000256" key="2">
    <source>
        <dbReference type="SAM" id="MobiDB-lite"/>
    </source>
</evidence>
<evidence type="ECO:0000259" key="3">
    <source>
        <dbReference type="Pfam" id="PF00710"/>
    </source>
</evidence>
<name>A0A3L8D7G2_OOCBI</name>
<dbReference type="PANTHER" id="PTHR11707">
    <property type="entry name" value="L-ASPARAGINASE"/>
    <property type="match status" value="1"/>
</dbReference>
<dbReference type="InterPro" id="IPR036152">
    <property type="entry name" value="Asp/glu_Ase-like_sf"/>
</dbReference>
<dbReference type="PANTHER" id="PTHR11707:SF28">
    <property type="entry name" value="60 KDA LYSOPHOSPHOLIPASE"/>
    <property type="match status" value="1"/>
</dbReference>
<feature type="region of interest" description="Disordered" evidence="2">
    <location>
        <begin position="1"/>
        <end position="34"/>
    </location>
</feature>
<feature type="non-terminal residue" evidence="4">
    <location>
        <position position="137"/>
    </location>
</feature>
<feature type="domain" description="L-asparaginase N-terminal" evidence="3">
    <location>
        <begin position="43"/>
        <end position="137"/>
    </location>
</feature>
<proteinExistence type="predicted"/>
<reference evidence="4" key="2">
    <citation type="submission" date="2018-07" db="EMBL/GenBank/DDBJ databases">
        <authorList>
            <person name="Mckenzie S.K."/>
            <person name="Kronauer D.J.C."/>
        </authorList>
    </citation>
    <scope>NUCLEOTIDE SEQUENCE</scope>
    <source>
        <strain evidence="4">Clonal line C1</strain>
    </source>
</reference>
<dbReference type="AlphaFoldDB" id="A0A3L8D7G2"/>
<dbReference type="SUPFAM" id="SSF53774">
    <property type="entry name" value="Glutaminase/Asparaginase"/>
    <property type="match status" value="1"/>
</dbReference>
<dbReference type="Proteomes" id="UP000279307">
    <property type="component" value="Chromosome 12"/>
</dbReference>
<dbReference type="InterPro" id="IPR037152">
    <property type="entry name" value="L-asparaginase_N_sf"/>
</dbReference>
<dbReference type="PIRSF" id="PIRSF500176">
    <property type="entry name" value="L_ASNase"/>
    <property type="match status" value="1"/>
</dbReference>
<dbReference type="PIRSF" id="PIRSF001220">
    <property type="entry name" value="L-ASNase_gatD"/>
    <property type="match status" value="1"/>
</dbReference>
<evidence type="ECO:0000313" key="4">
    <source>
        <dbReference type="EMBL" id="RLU15828.1"/>
    </source>
</evidence>
<dbReference type="Gene3D" id="3.40.50.1170">
    <property type="entry name" value="L-asparaginase, N-terminal domain"/>
    <property type="match status" value="1"/>
</dbReference>
<protein>
    <recommendedName>
        <fullName evidence="3">L-asparaginase N-terminal domain-containing protein</fullName>
    </recommendedName>
</protein>
<dbReference type="InterPro" id="IPR006034">
    <property type="entry name" value="Asparaginase/glutaminase-like"/>
</dbReference>
<dbReference type="OrthoDB" id="542841at2759"/>
<accession>A0A3L8D7G2</accession>
<dbReference type="GO" id="GO:0004067">
    <property type="term" value="F:asparaginase activity"/>
    <property type="evidence" value="ECO:0007669"/>
    <property type="project" value="UniProtKB-UniRule"/>
</dbReference>
<dbReference type="Pfam" id="PF00710">
    <property type="entry name" value="Asparaginase"/>
    <property type="match status" value="1"/>
</dbReference>
<gene>
    <name evidence="4" type="ORF">DMN91_011584</name>
</gene>
<evidence type="ECO:0000256" key="1">
    <source>
        <dbReference type="PROSITE-ProRule" id="PRU10099"/>
    </source>
</evidence>
<dbReference type="GO" id="GO:0006528">
    <property type="term" value="P:asparagine metabolic process"/>
    <property type="evidence" value="ECO:0007669"/>
    <property type="project" value="UniProtKB-ARBA"/>
</dbReference>
<organism evidence="4">
    <name type="scientific">Ooceraea biroi</name>
    <name type="common">Clonal raider ant</name>
    <name type="synonym">Cerapachys biroi</name>
    <dbReference type="NCBI Taxonomy" id="2015173"/>
    <lineage>
        <taxon>Eukaryota</taxon>
        <taxon>Metazoa</taxon>
        <taxon>Ecdysozoa</taxon>
        <taxon>Arthropoda</taxon>
        <taxon>Hexapoda</taxon>
        <taxon>Insecta</taxon>
        <taxon>Pterygota</taxon>
        <taxon>Neoptera</taxon>
        <taxon>Endopterygota</taxon>
        <taxon>Hymenoptera</taxon>
        <taxon>Apocrita</taxon>
        <taxon>Aculeata</taxon>
        <taxon>Formicoidea</taxon>
        <taxon>Formicidae</taxon>
        <taxon>Dorylinae</taxon>
        <taxon>Ooceraea</taxon>
    </lineage>
</organism>
<dbReference type="InterPro" id="IPR027474">
    <property type="entry name" value="L-asparaginase_N"/>
</dbReference>
<dbReference type="EMBL" id="QOIP01000012">
    <property type="protein sequence ID" value="RLU15828.1"/>
    <property type="molecule type" value="Genomic_DNA"/>
</dbReference>
<dbReference type="InterPro" id="IPR020827">
    <property type="entry name" value="Asparaginase/glutaminase_AS1"/>
</dbReference>
<dbReference type="PROSITE" id="PS00144">
    <property type="entry name" value="ASN_GLN_ASE_1"/>
    <property type="match status" value="1"/>
</dbReference>
<comment type="caution">
    <text evidence="4">The sequence shown here is derived from an EMBL/GenBank/DDBJ whole genome shotgun (WGS) entry which is preliminary data.</text>
</comment>
<reference evidence="4" key="1">
    <citation type="journal article" date="2018" name="Genome Res.">
        <title>The genomic architecture and molecular evolution of ant odorant receptors.</title>
        <authorList>
            <person name="McKenzie S.K."/>
            <person name="Kronauer D.J.C."/>
        </authorList>
    </citation>
    <scope>NUCLEOTIDE SEQUENCE [LARGE SCALE GENOMIC DNA]</scope>
    <source>
        <strain evidence="4">Clonal line C1</strain>
    </source>
</reference>